<dbReference type="EMBL" id="FCOK02000025">
    <property type="protein sequence ID" value="SAL39247.1"/>
    <property type="molecule type" value="Genomic_DNA"/>
</dbReference>
<name>A0A158H518_9BURK</name>
<evidence type="ECO:0000313" key="2">
    <source>
        <dbReference type="Proteomes" id="UP000054683"/>
    </source>
</evidence>
<proteinExistence type="predicted"/>
<dbReference type="Proteomes" id="UP000054683">
    <property type="component" value="Unassembled WGS sequence"/>
</dbReference>
<gene>
    <name evidence="1" type="ORF">AWB69_03874</name>
</gene>
<accession>A0A158H518</accession>
<sequence length="76" mass="8587">MPNKTEAVRDWLQNAAYGDRTAIARSAGILPLTALRVCHGQTTPRQAMIEKFEKAALIRRQALLEELLLVERVLMK</sequence>
<dbReference type="AlphaFoldDB" id="A0A158H518"/>
<evidence type="ECO:0000313" key="1">
    <source>
        <dbReference type="EMBL" id="SAL39247.1"/>
    </source>
</evidence>
<reference evidence="1 2" key="1">
    <citation type="submission" date="2016-01" db="EMBL/GenBank/DDBJ databases">
        <authorList>
            <person name="Oliw E.H."/>
        </authorList>
    </citation>
    <scope>NUCLEOTIDE SEQUENCE [LARGE SCALE GENOMIC DNA]</scope>
    <source>
        <strain evidence="1">LMG 27134</strain>
    </source>
</reference>
<protein>
    <submittedName>
        <fullName evidence="1">Uncharacterized protein</fullName>
    </submittedName>
</protein>
<organism evidence="1 2">
    <name type="scientific">Caballeronia udeis</name>
    <dbReference type="NCBI Taxonomy" id="1232866"/>
    <lineage>
        <taxon>Bacteria</taxon>
        <taxon>Pseudomonadati</taxon>
        <taxon>Pseudomonadota</taxon>
        <taxon>Betaproteobacteria</taxon>
        <taxon>Burkholderiales</taxon>
        <taxon>Burkholderiaceae</taxon>
        <taxon>Caballeronia</taxon>
    </lineage>
</organism>
<dbReference type="RefSeq" id="WP_062087422.1">
    <property type="nucleotide sequence ID" value="NZ_FCOK02000025.1"/>
</dbReference>